<dbReference type="GeneID" id="64660338"/>
<dbReference type="Proteomes" id="UP001195769">
    <property type="component" value="Unassembled WGS sequence"/>
</dbReference>
<organism evidence="1 2">
    <name type="scientific">Suillus fuscotomentosus</name>
    <dbReference type="NCBI Taxonomy" id="1912939"/>
    <lineage>
        <taxon>Eukaryota</taxon>
        <taxon>Fungi</taxon>
        <taxon>Dikarya</taxon>
        <taxon>Basidiomycota</taxon>
        <taxon>Agaricomycotina</taxon>
        <taxon>Agaricomycetes</taxon>
        <taxon>Agaricomycetidae</taxon>
        <taxon>Boletales</taxon>
        <taxon>Suillineae</taxon>
        <taxon>Suillaceae</taxon>
        <taxon>Suillus</taxon>
    </lineage>
</organism>
<gene>
    <name evidence="1" type="ORF">F5891DRAFT_1181504</name>
</gene>
<sequence>MSILPPFNSSATQVGIFELSNVLPSPRWLDFFIKLIPTEKLRTELYLLYFLLKGRVYIGNIWQIVGEWMLEAQREESLRNTAGGSMCPIPIPVMHNVTSFSATPRRIVEPAVAYSPAALAYSATVRNKCETWLRRQNTDPIFESNSPLNSSTLSAVEQFTYTPLEQQTLFSVKFNGPPFCLLSTWITTGVQETFDEARKVELTTQARLMASYLDIDGYHTHHHNAQSELIFLQAKLCRAQAEAEACALAIENAPASNYSDSGGLTLLQSLQGLETPSACKPLSSLASASVRNFRSSVEADLGLSARDITVVIVAVRSSQSARDYRQFSSPPRPTLPPLLPEEVRCYKEYMNAESTDDRSDSNVLW</sequence>
<evidence type="ECO:0000313" key="2">
    <source>
        <dbReference type="Proteomes" id="UP001195769"/>
    </source>
</evidence>
<comment type="caution">
    <text evidence="1">The sequence shown here is derived from an EMBL/GenBank/DDBJ whole genome shotgun (WGS) entry which is preliminary data.</text>
</comment>
<name>A0AAD4EJ87_9AGAM</name>
<protein>
    <submittedName>
        <fullName evidence="1">Uncharacterized protein</fullName>
    </submittedName>
</protein>
<dbReference type="RefSeq" id="XP_041232785.1">
    <property type="nucleotide sequence ID" value="XM_041366040.1"/>
</dbReference>
<proteinExistence type="predicted"/>
<accession>A0AAD4EJ87</accession>
<dbReference type="EMBL" id="JABBWK010000003">
    <property type="protein sequence ID" value="KAG1907210.1"/>
    <property type="molecule type" value="Genomic_DNA"/>
</dbReference>
<evidence type="ECO:0000313" key="1">
    <source>
        <dbReference type="EMBL" id="KAG1907210.1"/>
    </source>
</evidence>
<dbReference type="AlphaFoldDB" id="A0AAD4EJ87"/>
<reference evidence="1" key="1">
    <citation type="journal article" date="2020" name="New Phytol.">
        <title>Comparative genomics reveals dynamic genome evolution in host specialist ectomycorrhizal fungi.</title>
        <authorList>
            <person name="Lofgren L.A."/>
            <person name="Nguyen N.H."/>
            <person name="Vilgalys R."/>
            <person name="Ruytinx J."/>
            <person name="Liao H.L."/>
            <person name="Branco S."/>
            <person name="Kuo A."/>
            <person name="LaButti K."/>
            <person name="Lipzen A."/>
            <person name="Andreopoulos W."/>
            <person name="Pangilinan J."/>
            <person name="Riley R."/>
            <person name="Hundley H."/>
            <person name="Na H."/>
            <person name="Barry K."/>
            <person name="Grigoriev I.V."/>
            <person name="Stajich J.E."/>
            <person name="Kennedy P.G."/>
        </authorList>
    </citation>
    <scope>NUCLEOTIDE SEQUENCE</scope>
    <source>
        <strain evidence="1">FC203</strain>
    </source>
</reference>
<keyword evidence="2" id="KW-1185">Reference proteome</keyword>